<evidence type="ECO:0000313" key="2">
    <source>
        <dbReference type="EMBL" id="SFV50546.1"/>
    </source>
</evidence>
<dbReference type="EC" id="3.1.21.3" evidence="2"/>
<organism evidence="2">
    <name type="scientific">hydrothermal vent metagenome</name>
    <dbReference type="NCBI Taxonomy" id="652676"/>
    <lineage>
        <taxon>unclassified sequences</taxon>
        <taxon>metagenomes</taxon>
        <taxon>ecological metagenomes</taxon>
    </lineage>
</organism>
<dbReference type="GO" id="GO:0009035">
    <property type="term" value="F:type I site-specific deoxyribonuclease activity"/>
    <property type="evidence" value="ECO:0007669"/>
    <property type="project" value="UniProtKB-EC"/>
</dbReference>
<protein>
    <submittedName>
        <fullName evidence="2">Type I restriction-modification system, restriction subunit R</fullName>
        <ecNumber evidence="2">3.1.21.3</ecNumber>
    </submittedName>
</protein>
<reference evidence="2" key="1">
    <citation type="submission" date="2016-10" db="EMBL/GenBank/DDBJ databases">
        <authorList>
            <person name="de Groot N.N."/>
        </authorList>
    </citation>
    <scope>NUCLEOTIDE SEQUENCE</scope>
</reference>
<evidence type="ECO:0000256" key="1">
    <source>
        <dbReference type="SAM" id="MobiDB-lite"/>
    </source>
</evidence>
<sequence length="283" mass="32771">MKASFDPFYTATTLNSATDVNILHELKEHLDSVGIYELNEVEQFIERYFSGAEASRLSPIIDTAAERFNSELELEDSQKADYKIKAKQFVKIYGQMASILPYEIVDWEKLFWFLKFLIPKLIVKDRDADIIDALLEAVDLSTYGLERTKLNAEIGLDDSETEVDPQNPNPRGVHGGDGIEKDPLDEIIKNFNDKWFQGWDATPEEQKVRFVNLAKKIEDHPDYQSKYLENKDNQNRDLAYAKIFSEVMQQQRRNELELYKKVAQDDAFKQAMQDTIKRLLTAS</sequence>
<dbReference type="AlphaFoldDB" id="A0A1W1BAF1"/>
<dbReference type="PANTHER" id="PTHR42927:SF1">
    <property type="entry name" value="HELICASE SUPERFAMILY 1 AND 2 DOMAIN-CONTAINING PROTEIN"/>
    <property type="match status" value="1"/>
</dbReference>
<dbReference type="PANTHER" id="PTHR42927">
    <property type="entry name" value="HELICASE SUPERFAMILY 1 AND 2 DOMAIN-CONTAINING PROTEIN"/>
    <property type="match status" value="1"/>
</dbReference>
<feature type="region of interest" description="Disordered" evidence="1">
    <location>
        <begin position="156"/>
        <end position="179"/>
    </location>
</feature>
<keyword evidence="2" id="KW-0378">Hydrolase</keyword>
<accession>A0A1W1BAF1</accession>
<name>A0A1W1BAF1_9ZZZZ</name>
<proteinExistence type="predicted"/>
<dbReference type="EMBL" id="FPHD01000008">
    <property type="protein sequence ID" value="SFV50546.1"/>
    <property type="molecule type" value="Genomic_DNA"/>
</dbReference>
<gene>
    <name evidence="2" type="ORF">MNB_SV-8-1185</name>
</gene>